<dbReference type="Pfam" id="PF01844">
    <property type="entry name" value="HNH"/>
    <property type="match status" value="1"/>
</dbReference>
<dbReference type="Gene3D" id="1.10.30.50">
    <property type="match status" value="1"/>
</dbReference>
<dbReference type="InterPro" id="IPR052892">
    <property type="entry name" value="NA-targeting_endonuclease"/>
</dbReference>
<keyword evidence="2" id="KW-0540">Nuclease</keyword>
<keyword evidence="3" id="KW-1185">Reference proteome</keyword>
<dbReference type="InterPro" id="IPR003615">
    <property type="entry name" value="HNH_nuc"/>
</dbReference>
<accession>A0ABV8LDA6</accession>
<protein>
    <submittedName>
        <fullName evidence="2">HNH endonuclease</fullName>
    </submittedName>
</protein>
<dbReference type="Proteomes" id="UP001595767">
    <property type="component" value="Unassembled WGS sequence"/>
</dbReference>
<dbReference type="SMART" id="SM00507">
    <property type="entry name" value="HNHc"/>
    <property type="match status" value="1"/>
</dbReference>
<reference evidence="3" key="1">
    <citation type="journal article" date="2019" name="Int. J. Syst. Evol. Microbiol.">
        <title>The Global Catalogue of Microorganisms (GCM) 10K type strain sequencing project: providing services to taxonomists for standard genome sequencing and annotation.</title>
        <authorList>
            <consortium name="The Broad Institute Genomics Platform"/>
            <consortium name="The Broad Institute Genome Sequencing Center for Infectious Disease"/>
            <person name="Wu L."/>
            <person name="Ma J."/>
        </authorList>
    </citation>
    <scope>NUCLEOTIDE SEQUENCE [LARGE SCALE GENOMIC DNA]</scope>
    <source>
        <strain evidence="3">CGMCC 4.7204</strain>
    </source>
</reference>
<keyword evidence="2" id="KW-0378">Hydrolase</keyword>
<feature type="domain" description="HNH nuclease" evidence="1">
    <location>
        <begin position="102"/>
        <end position="151"/>
    </location>
</feature>
<sequence>MGKTSIEWTDAQMVDRDGRRVRKYTRQDPTRPGQQLRRQMALVGLRWCRGCSAWLPQDNVTRQGACRPCTNAEYRARYAADGQAIRARVHARKRGVLPVPSIAAEVLTENFAGKCAYCPAPATTWDHIHPVSLGGDTVPGNLVPACSPCNSSKKSSNVLDWCEKTGRDPFGVIEVLLLSEVL</sequence>
<dbReference type="RefSeq" id="WP_378554768.1">
    <property type="nucleotide sequence ID" value="NZ_JBHSBA010000016.1"/>
</dbReference>
<organism evidence="2 3">
    <name type="scientific">Nocardia rhizosphaerae</name>
    <dbReference type="NCBI Taxonomy" id="1691571"/>
    <lineage>
        <taxon>Bacteria</taxon>
        <taxon>Bacillati</taxon>
        <taxon>Actinomycetota</taxon>
        <taxon>Actinomycetes</taxon>
        <taxon>Mycobacteriales</taxon>
        <taxon>Nocardiaceae</taxon>
        <taxon>Nocardia</taxon>
    </lineage>
</organism>
<dbReference type="InterPro" id="IPR002711">
    <property type="entry name" value="HNH"/>
</dbReference>
<evidence type="ECO:0000259" key="1">
    <source>
        <dbReference type="SMART" id="SM00507"/>
    </source>
</evidence>
<keyword evidence="2" id="KW-0255">Endonuclease</keyword>
<evidence type="ECO:0000313" key="3">
    <source>
        <dbReference type="Proteomes" id="UP001595767"/>
    </source>
</evidence>
<dbReference type="PANTHER" id="PTHR33877:SF1">
    <property type="entry name" value="TYPE IV METHYL-DIRECTED RESTRICTION ENZYME ECOKMCRA"/>
    <property type="match status" value="1"/>
</dbReference>
<comment type="caution">
    <text evidence="2">The sequence shown here is derived from an EMBL/GenBank/DDBJ whole genome shotgun (WGS) entry which is preliminary data.</text>
</comment>
<proteinExistence type="predicted"/>
<dbReference type="GO" id="GO:0004519">
    <property type="term" value="F:endonuclease activity"/>
    <property type="evidence" value="ECO:0007669"/>
    <property type="project" value="UniProtKB-KW"/>
</dbReference>
<gene>
    <name evidence="2" type="ORF">ACFOW8_28550</name>
</gene>
<name>A0ABV8LDA6_9NOCA</name>
<dbReference type="PANTHER" id="PTHR33877">
    <property type="entry name" value="SLL1193 PROTEIN"/>
    <property type="match status" value="1"/>
</dbReference>
<dbReference type="EMBL" id="JBHSBA010000016">
    <property type="protein sequence ID" value="MFC4128891.1"/>
    <property type="molecule type" value="Genomic_DNA"/>
</dbReference>
<dbReference type="CDD" id="cd00085">
    <property type="entry name" value="HNHc"/>
    <property type="match status" value="1"/>
</dbReference>
<evidence type="ECO:0000313" key="2">
    <source>
        <dbReference type="EMBL" id="MFC4128891.1"/>
    </source>
</evidence>